<evidence type="ECO:0000256" key="1">
    <source>
        <dbReference type="ARBA" id="ARBA00022723"/>
    </source>
</evidence>
<dbReference type="EC" id="3.1.2.6" evidence="3"/>
<dbReference type="GO" id="GO:0070813">
    <property type="term" value="P:hydrogen sulfide metabolic process"/>
    <property type="evidence" value="ECO:0007669"/>
    <property type="project" value="TreeGrafter"/>
</dbReference>
<dbReference type="SMART" id="SM00849">
    <property type="entry name" value="Lactamase_B"/>
    <property type="match status" value="1"/>
</dbReference>
<dbReference type="InterPro" id="IPR044528">
    <property type="entry name" value="POD-like_MBL-fold"/>
</dbReference>
<keyword evidence="3" id="KW-0378">Hydrolase</keyword>
<dbReference type="InterPro" id="IPR001279">
    <property type="entry name" value="Metallo-B-lactamas"/>
</dbReference>
<dbReference type="Pfam" id="PF00753">
    <property type="entry name" value="Lactamase_B"/>
    <property type="match status" value="2"/>
</dbReference>
<dbReference type="PANTHER" id="PTHR43084:SF1">
    <property type="entry name" value="PERSULFIDE DIOXYGENASE ETHE1, MITOCHONDRIAL"/>
    <property type="match status" value="1"/>
</dbReference>
<dbReference type="CDD" id="cd07724">
    <property type="entry name" value="POD-like_MBL-fold"/>
    <property type="match status" value="1"/>
</dbReference>
<dbReference type="GO" id="GO:0050313">
    <property type="term" value="F:sulfur dioxygenase activity"/>
    <property type="evidence" value="ECO:0007669"/>
    <property type="project" value="InterPro"/>
</dbReference>
<gene>
    <name evidence="3" type="primary">gloB</name>
</gene>
<dbReference type="PANTHER" id="PTHR43084">
    <property type="entry name" value="PERSULFIDE DIOXYGENASE ETHE1"/>
    <property type="match status" value="1"/>
</dbReference>
<reference evidence="3" key="1">
    <citation type="journal article" date="2014" name="Genome Biol. Evol.">
        <title>Pangenome evidence for extensive interdomain horizontal transfer affecting lineage core and shell genes in uncultured planktonic thaumarchaeota and euryarchaeota.</title>
        <authorList>
            <person name="Deschamps P."/>
            <person name="Zivanovic Y."/>
            <person name="Moreira D."/>
            <person name="Rodriguez-Valera F."/>
            <person name="Lopez-Garcia P."/>
        </authorList>
    </citation>
    <scope>NUCLEOTIDE SEQUENCE</scope>
</reference>
<dbReference type="GO" id="GO:0006749">
    <property type="term" value="P:glutathione metabolic process"/>
    <property type="evidence" value="ECO:0007669"/>
    <property type="project" value="InterPro"/>
</dbReference>
<dbReference type="EMBL" id="KF900836">
    <property type="protein sequence ID" value="AIF08600.1"/>
    <property type="molecule type" value="Genomic_DNA"/>
</dbReference>
<organism evidence="3">
    <name type="scientific">uncultured marine thaumarchaeote KM3_31_F07</name>
    <dbReference type="NCBI Taxonomy" id="1456120"/>
    <lineage>
        <taxon>Archaea</taxon>
        <taxon>Nitrososphaerota</taxon>
        <taxon>environmental samples</taxon>
    </lineage>
</organism>
<protein>
    <submittedName>
        <fullName evidence="3">Beta-lactamase domain-containing protein (GloB)</fullName>
        <ecNumber evidence="3">3.1.2.6</ecNumber>
    </submittedName>
</protein>
<evidence type="ECO:0000313" key="3">
    <source>
        <dbReference type="EMBL" id="AIF08600.1"/>
    </source>
</evidence>
<keyword evidence="1" id="KW-0479">Metal-binding</keyword>
<name>A0A075H0C6_9ARCH</name>
<dbReference type="InterPro" id="IPR036866">
    <property type="entry name" value="RibonucZ/Hydroxyglut_hydro"/>
</dbReference>
<dbReference type="Gene3D" id="3.60.15.10">
    <property type="entry name" value="Ribonuclease Z/Hydroxyacylglutathione hydrolase-like"/>
    <property type="match status" value="1"/>
</dbReference>
<dbReference type="InterPro" id="IPR051682">
    <property type="entry name" value="Mito_Persulfide_Diox"/>
</dbReference>
<dbReference type="GO" id="GO:0046872">
    <property type="term" value="F:metal ion binding"/>
    <property type="evidence" value="ECO:0007669"/>
    <property type="project" value="UniProtKB-KW"/>
</dbReference>
<dbReference type="SUPFAM" id="SSF56281">
    <property type="entry name" value="Metallo-hydrolase/oxidoreductase"/>
    <property type="match status" value="1"/>
</dbReference>
<accession>A0A075H0C6</accession>
<feature type="domain" description="Metallo-beta-lactamase" evidence="2">
    <location>
        <begin position="12"/>
        <end position="169"/>
    </location>
</feature>
<dbReference type="GO" id="GO:0004416">
    <property type="term" value="F:hydroxyacylglutathione hydrolase activity"/>
    <property type="evidence" value="ECO:0007669"/>
    <property type="project" value="UniProtKB-EC"/>
</dbReference>
<dbReference type="AlphaFoldDB" id="A0A075H0C6"/>
<proteinExistence type="predicted"/>
<evidence type="ECO:0000259" key="2">
    <source>
        <dbReference type="SMART" id="SM00849"/>
    </source>
</evidence>
<sequence>MIVKQILVGSMANFTYIIIDEKSKLAAVVDPSWDLENVLNMLKINNLKLKYIINTHTHFDHVLGNEQLVTLTGAETIMHKNSQLDKNIIVNDNDVIKLGNLNIKVIYTPGHSKDGICLFVENKLFCGDTLFVGSCGRIDLPGGSTSELYDSLFDILIKLDDDIEIYPGHDYGNKPVSTIGDEKKNNPVLKPRTKEEFLFFMG</sequence>